<feature type="compositionally biased region" description="Polar residues" evidence="1">
    <location>
        <begin position="106"/>
        <end position="115"/>
    </location>
</feature>
<comment type="caution">
    <text evidence="2">The sequence shown here is derived from an EMBL/GenBank/DDBJ whole genome shotgun (WGS) entry which is preliminary data.</text>
</comment>
<sequence>MSSEDSTVSDAPNPDPSSGDFLVTGTPAPVCVNVHTSNEEEAKNSDKDSESLLAGDTNSVEGQNNDEAENNNTECDPIAVNNTPKTDIPPRGRSLKKENPTGPRNRGSSPLSLTGSAKMIALRKGLLGRRRHPTPYPNKHRRHNAKE</sequence>
<feature type="compositionally biased region" description="Basic residues" evidence="1">
    <location>
        <begin position="126"/>
        <end position="147"/>
    </location>
</feature>
<reference evidence="2" key="1">
    <citation type="submission" date="2021-09" db="EMBL/GenBank/DDBJ databases">
        <authorList>
            <consortium name="Pathogen Informatics"/>
        </authorList>
    </citation>
    <scope>NUCLEOTIDE SEQUENCE</scope>
</reference>
<feature type="compositionally biased region" description="Basic and acidic residues" evidence="1">
    <location>
        <begin position="37"/>
        <end position="50"/>
    </location>
</feature>
<proteinExistence type="predicted"/>
<dbReference type="EMBL" id="CAKAEH010000311">
    <property type="protein sequence ID" value="CAG9530553.1"/>
    <property type="molecule type" value="Genomic_DNA"/>
</dbReference>
<keyword evidence="3" id="KW-1185">Reference proteome</keyword>
<name>A0A8J2LVD2_9BILA</name>
<protein>
    <submittedName>
        <fullName evidence="2">Uncharacterized protein</fullName>
    </submittedName>
</protein>
<accession>A0A8J2LVD2</accession>
<evidence type="ECO:0000313" key="2">
    <source>
        <dbReference type="EMBL" id="CAG9530553.1"/>
    </source>
</evidence>
<evidence type="ECO:0000256" key="1">
    <source>
        <dbReference type="SAM" id="MobiDB-lite"/>
    </source>
</evidence>
<feature type="compositionally biased region" description="Polar residues" evidence="1">
    <location>
        <begin position="70"/>
        <end position="85"/>
    </location>
</feature>
<organism evidence="2 3">
    <name type="scientific">Cercopithifilaria johnstoni</name>
    <dbReference type="NCBI Taxonomy" id="2874296"/>
    <lineage>
        <taxon>Eukaryota</taxon>
        <taxon>Metazoa</taxon>
        <taxon>Ecdysozoa</taxon>
        <taxon>Nematoda</taxon>
        <taxon>Chromadorea</taxon>
        <taxon>Rhabditida</taxon>
        <taxon>Spirurina</taxon>
        <taxon>Spiruromorpha</taxon>
        <taxon>Filarioidea</taxon>
        <taxon>Onchocercidae</taxon>
        <taxon>Cercopithifilaria</taxon>
    </lineage>
</organism>
<feature type="region of interest" description="Disordered" evidence="1">
    <location>
        <begin position="1"/>
        <end position="147"/>
    </location>
</feature>
<dbReference type="Proteomes" id="UP000746747">
    <property type="component" value="Unassembled WGS sequence"/>
</dbReference>
<feature type="compositionally biased region" description="Polar residues" evidence="1">
    <location>
        <begin position="1"/>
        <end position="10"/>
    </location>
</feature>
<dbReference type="OrthoDB" id="5852434at2759"/>
<dbReference type="AlphaFoldDB" id="A0A8J2LVD2"/>
<gene>
    <name evidence="2" type="ORF">CJOHNSTONI_LOCUS1043</name>
</gene>
<evidence type="ECO:0000313" key="3">
    <source>
        <dbReference type="Proteomes" id="UP000746747"/>
    </source>
</evidence>